<feature type="compositionally biased region" description="Low complexity" evidence="1">
    <location>
        <begin position="1"/>
        <end position="10"/>
    </location>
</feature>
<reference evidence="3" key="1">
    <citation type="journal article" date="2019" name="Int. J. Syst. Evol. Microbiol.">
        <title>The Global Catalogue of Microorganisms (GCM) 10K type strain sequencing project: providing services to taxonomists for standard genome sequencing and annotation.</title>
        <authorList>
            <consortium name="The Broad Institute Genomics Platform"/>
            <consortium name="The Broad Institute Genome Sequencing Center for Infectious Disease"/>
            <person name="Wu L."/>
            <person name="Ma J."/>
        </authorList>
    </citation>
    <scope>NUCLEOTIDE SEQUENCE [LARGE SCALE GENOMIC DNA]</scope>
    <source>
        <strain evidence="3">JCM 16918</strain>
    </source>
</reference>
<organism evidence="2 3">
    <name type="scientific">Deinococcus daejeonensis</name>
    <dbReference type="NCBI Taxonomy" id="1007098"/>
    <lineage>
        <taxon>Bacteria</taxon>
        <taxon>Thermotogati</taxon>
        <taxon>Deinococcota</taxon>
        <taxon>Deinococci</taxon>
        <taxon>Deinococcales</taxon>
        <taxon>Deinococcaceae</taxon>
        <taxon>Deinococcus</taxon>
    </lineage>
</organism>
<feature type="region of interest" description="Disordered" evidence="1">
    <location>
        <begin position="1"/>
        <end position="30"/>
    </location>
</feature>
<proteinExistence type="predicted"/>
<accession>A0ABQ2JDA4</accession>
<dbReference type="EMBL" id="BMOR01000018">
    <property type="protein sequence ID" value="GGN43447.1"/>
    <property type="molecule type" value="Genomic_DNA"/>
</dbReference>
<evidence type="ECO:0000313" key="2">
    <source>
        <dbReference type="EMBL" id="GGN43447.1"/>
    </source>
</evidence>
<name>A0ABQ2JDA4_9DEIO</name>
<evidence type="ECO:0000256" key="1">
    <source>
        <dbReference type="SAM" id="MobiDB-lite"/>
    </source>
</evidence>
<keyword evidence="3" id="KW-1185">Reference proteome</keyword>
<gene>
    <name evidence="2" type="ORF">GCM10010842_30970</name>
</gene>
<protein>
    <recommendedName>
        <fullName evidence="4">Nuclear transport factor 2 family protein</fullName>
    </recommendedName>
</protein>
<sequence>MCAATARLPARLPPMHRKPSQPAGCTVRPACTRQNRPDAAAHRLPYLPPPRPANRTKLLLAGLLLTACQPVDTALKKARGELLTSRQLDAHILARLTQADFTEIDPARLYAPGGRLFLTKGSRAEAVGILDGLIQNQVQSTRWADDYGQVHGTFRVKAEPRMMLGLSASFIKGKDLTYENEKGLYDTYETEVLYSAPEPWDGP</sequence>
<evidence type="ECO:0000313" key="3">
    <source>
        <dbReference type="Proteomes" id="UP000645517"/>
    </source>
</evidence>
<dbReference type="Proteomes" id="UP000645517">
    <property type="component" value="Unassembled WGS sequence"/>
</dbReference>
<comment type="caution">
    <text evidence="2">The sequence shown here is derived from an EMBL/GenBank/DDBJ whole genome shotgun (WGS) entry which is preliminary data.</text>
</comment>
<evidence type="ECO:0008006" key="4">
    <source>
        <dbReference type="Google" id="ProtNLM"/>
    </source>
</evidence>